<feature type="coiled-coil region" evidence="32">
    <location>
        <begin position="627"/>
        <end position="661"/>
    </location>
</feature>
<feature type="domain" description="Human immunodeficiency virus 1 envelope glycoprotein Gp120" evidence="35">
    <location>
        <begin position="34"/>
        <end position="136"/>
    </location>
</feature>
<organism evidence="37 38">
    <name type="scientific">Human immunodeficiency virus type 1</name>
    <name type="common">HIV-1</name>
    <dbReference type="NCBI Taxonomy" id="11676"/>
    <lineage>
        <taxon>Viruses</taxon>
        <taxon>Riboviria</taxon>
        <taxon>Pararnavirae</taxon>
        <taxon>Artverviricota</taxon>
        <taxon>Revtraviricetes</taxon>
        <taxon>Ortervirales</taxon>
        <taxon>Retroviridae</taxon>
        <taxon>Orthoretrovirinae</taxon>
        <taxon>Lentivirus</taxon>
        <taxon>Lentivirus humimdef1</taxon>
    </lineage>
</organism>
<evidence type="ECO:0000256" key="28">
    <source>
        <dbReference type="ARBA" id="ARBA00023180"/>
    </source>
</evidence>
<keyword evidence="28 32" id="KW-0325">Glycoprotein</keyword>
<comment type="PTM">
    <text evidence="32">Highly glycosylated by host. The high number of glycan on the protein is reffered to as 'glycan shield' because it contributes to hide protein sequence from adaptive immune system.</text>
</comment>
<evidence type="ECO:0000256" key="9">
    <source>
        <dbReference type="ARBA" id="ARBA00022511"/>
    </source>
</evidence>
<dbReference type="InterPro" id="IPR000328">
    <property type="entry name" value="GP41-like"/>
</dbReference>
<evidence type="ECO:0000256" key="30">
    <source>
        <dbReference type="ARBA" id="ARBA00023288"/>
    </source>
</evidence>
<feature type="short sequence motif" description="YXXL motif; contains endocytosis signal" evidence="32">
    <location>
        <begin position="706"/>
        <end position="709"/>
    </location>
</feature>
<evidence type="ECO:0000256" key="1">
    <source>
        <dbReference type="ARBA" id="ARBA00004402"/>
    </source>
</evidence>
<feature type="region of interest" description="Disordered" evidence="34">
    <location>
        <begin position="713"/>
        <end position="732"/>
    </location>
</feature>
<keyword evidence="16 32" id="KW-0732">Signal</keyword>
<comment type="similarity">
    <text evidence="32">Belongs to the HIV-1 env protein family.</text>
</comment>
<evidence type="ECO:0000256" key="3">
    <source>
        <dbReference type="ARBA" id="ARBA00004505"/>
    </source>
</evidence>
<evidence type="ECO:0000256" key="11">
    <source>
        <dbReference type="ARBA" id="ARBA00022581"/>
    </source>
</evidence>
<comment type="miscellaneous">
    <text evidence="32">HIV-1 lineages are divided in three main groups, M (for Major), O (for Outlier), and N (for New, or Non-M, Non-O). The vast majority of strains found worldwide belong to the group M. Group O seems to be endemic to and largely confined to Cameroon and neighboring countries in West Central Africa, where these viruses represent a small minority of HIV-1 strains. The group N is represented by a limited number of isolates from Cameroonian persons. The group M is further subdivided in 9 clades or subtypes (A to D, F to H, J and K).</text>
</comment>
<gene>
    <name evidence="32 37" type="primary">env</name>
</gene>
<keyword evidence="10 32" id="KW-1165">Clathrin-mediated endocytosis of virus by host</keyword>
<dbReference type="Pfam" id="PF00517">
    <property type="entry name" value="GP41"/>
    <property type="match status" value="1"/>
</dbReference>
<keyword evidence="26 32" id="KW-0564">Palmitate</keyword>
<keyword evidence="29 32" id="KW-0899">Viral immunoevasion</keyword>
<evidence type="ECO:0000313" key="38">
    <source>
        <dbReference type="Proteomes" id="UP000180930"/>
    </source>
</evidence>
<dbReference type="SUPFAM" id="SSF58069">
    <property type="entry name" value="Virus ectodomain"/>
    <property type="match status" value="1"/>
</dbReference>
<keyword evidence="12 32" id="KW-1162">Viral penetration into host cytoplasm</keyword>
<feature type="region of interest" description="Fusion peptide" evidence="32">
    <location>
        <begin position="506"/>
        <end position="526"/>
    </location>
</feature>
<comment type="domain">
    <text evidence="32">The CD4-binding region is targeted by the antibody b12.</text>
</comment>
<comment type="domain">
    <text evidence="32">The membrane proximal external region (MPER) present in gp41 is a tryptophan-rich region recognized by the antibodies 2F5, Z13, and 4E10. MPER seems to play a role in fusion.</text>
</comment>
<dbReference type="GO" id="GO:0019062">
    <property type="term" value="P:virion attachment to host cell"/>
    <property type="evidence" value="ECO:0007669"/>
    <property type="project" value="UniProtKB-UniRule"/>
</dbReference>
<feature type="domain" description="Retroviral envelope protein GP41-like" evidence="36">
    <location>
        <begin position="524"/>
        <end position="714"/>
    </location>
</feature>
<evidence type="ECO:0000256" key="2">
    <source>
        <dbReference type="ARBA" id="ARBA00004433"/>
    </source>
</evidence>
<feature type="domain" description="Human immunodeficiency virus 1 envelope glycoprotein Gp120" evidence="35">
    <location>
        <begin position="142"/>
        <end position="505"/>
    </location>
</feature>
<dbReference type="InterPro" id="IPR000777">
    <property type="entry name" value="HIV1_Gp120"/>
</dbReference>
<evidence type="ECO:0000256" key="20">
    <source>
        <dbReference type="ARBA" id="ARBA00022879"/>
    </source>
</evidence>
<dbReference type="FunFam" id="1.10.287.210:FF:000001">
    <property type="entry name" value="Envelope glycoprotein gp160"/>
    <property type="match status" value="1"/>
</dbReference>
<evidence type="ECO:0000256" key="5">
    <source>
        <dbReference type="ARBA" id="ARBA00004578"/>
    </source>
</evidence>
<evidence type="ECO:0000256" key="32">
    <source>
        <dbReference type="HAMAP-Rule" id="MF_04083"/>
    </source>
</evidence>
<dbReference type="Gene3D" id="1.10.287.210">
    <property type="match status" value="1"/>
</dbReference>
<dbReference type="GO" id="GO:0005198">
    <property type="term" value="F:structural molecule activity"/>
    <property type="evidence" value="ECO:0007669"/>
    <property type="project" value="UniProtKB-UniRule"/>
</dbReference>
<comment type="subcellular location">
    <molecule>Transmembrane protein gp41</molecule>
    <subcellularLocation>
        <location evidence="32">Virion membrane</location>
        <topology evidence="32">Single-pass type I membrane protein</topology>
    </subcellularLocation>
    <subcellularLocation>
        <location evidence="32">Host cell membrane</location>
        <topology evidence="32">Single-pass type I membrane protein</topology>
    </subcellularLocation>
    <subcellularLocation>
        <location evidence="32">Host endosome membrane</location>
        <topology evidence="32">Single-pass type I membrane protein</topology>
    </subcellularLocation>
    <text evidence="32">It is probably concentrated at the site of budding and incorporated into the virions possibly by contacts between the cytoplasmic tail of Env and the N-terminus of Gag.</text>
</comment>
<dbReference type="CDD" id="cd09909">
    <property type="entry name" value="HIV-1-like_HR1-HR2"/>
    <property type="match status" value="1"/>
</dbReference>
<keyword evidence="24 32" id="KW-0175">Coiled coil</keyword>
<keyword evidence="17 32" id="KW-1161">Viral attachment to host cell</keyword>
<evidence type="ECO:0000256" key="34">
    <source>
        <dbReference type="SAM" id="MobiDB-lite"/>
    </source>
</evidence>
<keyword evidence="22 32" id="KW-1133">Transmembrane helix</keyword>
<dbReference type="GO" id="GO:0016020">
    <property type="term" value="C:membrane"/>
    <property type="evidence" value="ECO:0007669"/>
    <property type="project" value="UniProtKB-UniRule"/>
</dbReference>
<dbReference type="Pfam" id="PF00516">
    <property type="entry name" value="GP120"/>
    <property type="match status" value="2"/>
</dbReference>
<feature type="region of interest" description="MPER; binding to GalCer" evidence="32">
    <location>
        <begin position="656"/>
        <end position="677"/>
    </location>
</feature>
<dbReference type="FunFam" id="2.170.40.20:FF:000002">
    <property type="entry name" value="Envelope glycoprotein gp160"/>
    <property type="match status" value="1"/>
</dbReference>
<comment type="subunit">
    <text evidence="32">The mature envelope protein (Env) consists of a homotrimer of non-covalently associated gp120-gp41 heterodimers. The resulting complex protrudes from the virus surface as a spike. There seems to be as few as 10 spikes on the average virion. Surface protein gp120 interacts with host CD4, CCR5 and CXCR4. Gp120 also interacts with the C-type lectins CD209/DC-SIGN and CLEC4M/DC-SIGNR (collectively referred to as DC-SIGN(R)). Gp120 and gp41 interact with GalCer. Gp120 interacts with host ITGA4/ITGB7 complex; on CD4+ T-cells, this interaction results in rapid activation of integrin ITGAL/LFA-1, which facilitates efficient cell-to-cell spreading of HIV-1. Gp120 interacts with cell-associated heparan sulfate; this interaction increases virus infectivity on permissive cells and may be involved in infection of CD4- cells.</text>
</comment>
<feature type="lipid moiety-binding region" description="S-palmitoyl cysteine; by host" evidence="32">
    <location>
        <position position="758"/>
    </location>
</feature>
<feature type="topological domain" description="Cytoplasmic" evidence="32">
    <location>
        <begin position="700"/>
        <end position="857"/>
    </location>
</feature>
<dbReference type="GO" id="GO:0075512">
    <property type="term" value="P:clathrin-dependent endocytosis of virus by host cell"/>
    <property type="evidence" value="ECO:0007669"/>
    <property type="project" value="UniProtKB-UniRule"/>
</dbReference>
<dbReference type="GO" id="GO:1903911">
    <property type="term" value="P:positive regulation of receptor clustering"/>
    <property type="evidence" value="ECO:0007669"/>
    <property type="project" value="UniProtKB-UniRule"/>
</dbReference>
<evidence type="ECO:0000313" key="37">
    <source>
        <dbReference type="EMBL" id="BAH97476.1"/>
    </source>
</evidence>
<evidence type="ECO:0000256" key="15">
    <source>
        <dbReference type="ARBA" id="ARBA00022703"/>
    </source>
</evidence>
<accession>C7G295</accession>
<feature type="disulfide bond" evidence="32">
    <location>
        <begin position="216"/>
        <end position="245"/>
    </location>
</feature>
<dbReference type="Proteomes" id="UP000180930">
    <property type="component" value="Genome"/>
</dbReference>
<feature type="chain" id="PRO_5023427866" description="Envelope glycoprotein gp160" evidence="32">
    <location>
        <begin position="33"/>
        <end position="857"/>
    </location>
</feature>
<keyword evidence="15 32" id="KW-0053">Apoptosis</keyword>
<evidence type="ECO:0000256" key="10">
    <source>
        <dbReference type="ARBA" id="ARBA00022570"/>
    </source>
</evidence>
<feature type="disulfide bond" evidence="32">
    <location>
        <begin position="226"/>
        <end position="237"/>
    </location>
</feature>
<evidence type="ECO:0000256" key="13">
    <source>
        <dbReference type="ARBA" id="ARBA00022685"/>
    </source>
</evidence>
<evidence type="ECO:0000256" key="7">
    <source>
        <dbReference type="ARBA" id="ARBA00022506"/>
    </source>
</evidence>
<dbReference type="SUPFAM" id="SSF56502">
    <property type="entry name" value="gp120 core"/>
    <property type="match status" value="2"/>
</dbReference>
<dbReference type="GO" id="GO:0039654">
    <property type="term" value="P:fusion of virus membrane with host endosome membrane"/>
    <property type="evidence" value="ECO:0007669"/>
    <property type="project" value="UniProtKB-UniRule"/>
</dbReference>
<feature type="region of interest" description="CD4-binding loop" evidence="32">
    <location>
        <begin position="360"/>
        <end position="370"/>
    </location>
</feature>
<proteinExistence type="inferred from homology"/>
<feature type="transmembrane region" description="Helical" evidence="33">
    <location>
        <begin position="12"/>
        <end position="30"/>
    </location>
</feature>
<comment type="domain">
    <text evidence="32 33">The 17 amino acids long immunosuppressive region is present in many retroviral envelope proteins. Synthetic peptides derived from this relatively conserved sequence inhibit immune function in vitro and in vivo.</text>
</comment>
<evidence type="ECO:0000256" key="17">
    <source>
        <dbReference type="ARBA" id="ARBA00022804"/>
    </source>
</evidence>
<keyword evidence="7 32" id="KW-1168">Fusion of virus membrane with host membrane</keyword>
<evidence type="ECO:0000256" key="23">
    <source>
        <dbReference type="ARBA" id="ARBA00023046"/>
    </source>
</evidence>
<keyword evidence="30 32" id="KW-0449">Lipoprotein</keyword>
<feature type="region of interest" description="Immunosuppression" evidence="32">
    <location>
        <begin position="568"/>
        <end position="586"/>
    </location>
</feature>
<dbReference type="SMR" id="C7G295"/>
<evidence type="ECO:0000256" key="22">
    <source>
        <dbReference type="ARBA" id="ARBA00022989"/>
    </source>
</evidence>
<evidence type="ECO:0000256" key="33">
    <source>
        <dbReference type="RuleBase" id="RU363095"/>
    </source>
</evidence>
<evidence type="ECO:0000256" key="25">
    <source>
        <dbReference type="ARBA" id="ARBA00023136"/>
    </source>
</evidence>
<reference evidence="37 38" key="1">
    <citation type="submission" date="2009-02" db="EMBL/GenBank/DDBJ databases">
        <title>A comprehensive panel of infectious molecular clones derived from HIV isolates of BBI subtype infectivity panel.</title>
        <authorList>
            <person name="Takekawa N."/>
            <person name="Takeda S."/>
            <person name="Uchiyama C."/>
            <person name="Tatsumi M."/>
        </authorList>
    </citation>
    <scope>NUCLEOTIDE SEQUENCE [LARGE SCALE GENOMIC DNA]</scope>
    <source>
        <strain evidence="37">ZAM18</strain>
    </source>
</reference>
<keyword evidence="9 32" id="KW-1032">Host cell membrane</keyword>
<keyword evidence="25 32" id="KW-0472">Membrane</keyword>
<dbReference type="GO" id="GO:1903908">
    <property type="term" value="P:positive regulation of plasma membrane raft polarization"/>
    <property type="evidence" value="ECO:0007669"/>
    <property type="project" value="UniProtKB-UniRule"/>
</dbReference>
<dbReference type="Gene3D" id="2.170.40.20">
    <property type="entry name" value="Human immunodeficiency virus 1, Gp160, envelope glycoprotein"/>
    <property type="match status" value="2"/>
</dbReference>
<comment type="subcellular location">
    <subcellularLocation>
        <location evidence="3">Host cell membrane</location>
        <topology evidence="3">Peripheral membrane protein</topology>
    </subcellularLocation>
    <subcellularLocation>
        <location evidence="1">Host cell membrane</location>
        <topology evidence="1">Single-pass type I membrane protein</topology>
    </subcellularLocation>
    <subcellularLocation>
        <location evidence="2">Host endosome membrane</location>
        <topology evidence="2">Peripheral membrane protein</topology>
    </subcellularLocation>
    <subcellularLocation>
        <location evidence="5">Host endosome membrane</location>
        <topology evidence="5">Single-pass type I membrane protein</topology>
    </subcellularLocation>
    <subcellularLocation>
        <location evidence="6">Virion membrane</location>
        <topology evidence="6">Peripheral membrane protein</topology>
    </subcellularLocation>
    <subcellularLocation>
        <location evidence="4">Virion membrane</location>
        <topology evidence="4">Single-pass type I membrane protein</topology>
    </subcellularLocation>
</comment>
<keyword evidence="23 32" id="KW-1039">Host endosome</keyword>
<keyword evidence="18 32" id="KW-0946">Virion</keyword>
<keyword evidence="11 32" id="KW-0945">Host-virus interaction</keyword>
<evidence type="ECO:0000256" key="31">
    <source>
        <dbReference type="ARBA" id="ARBA00023296"/>
    </source>
</evidence>
<keyword evidence="27 32" id="KW-1015">Disulfide bond</keyword>
<dbReference type="InterPro" id="IPR037527">
    <property type="entry name" value="Gp160"/>
</dbReference>
<evidence type="ECO:0000256" key="14">
    <source>
        <dbReference type="ARBA" id="ARBA00022692"/>
    </source>
</evidence>
<evidence type="ECO:0000256" key="24">
    <source>
        <dbReference type="ARBA" id="ARBA00023054"/>
    </source>
</evidence>
<keyword evidence="13 32" id="KW-0165">Cleavage on pair of basic residues</keyword>
<keyword evidence="19 32" id="KW-1043">Host membrane</keyword>
<dbReference type="GO" id="GO:0020002">
    <property type="term" value="C:host cell plasma membrane"/>
    <property type="evidence" value="ECO:0007669"/>
    <property type="project" value="UniProtKB-SubCell"/>
</dbReference>
<organismHost>
    <name type="scientific">Homo sapiens</name>
    <name type="common">Human</name>
    <dbReference type="NCBI Taxonomy" id="9606"/>
</organismHost>
<evidence type="ECO:0000259" key="36">
    <source>
        <dbReference type="Pfam" id="PF00517"/>
    </source>
</evidence>
<comment type="domain">
    <text evidence="32">Some of the most genetically diverse regions of the viral genome are present in Env. They are called variable regions 1 through 5 (V1 through V5). Coreceptor usage of gp120 is determined mainly by the primary structure of the third variable region (V3) in the outer domain of gp120. The sequence of V3 determines which coreceptor, CCR5 and/or CXCR4 (corresponding to R5/macrophage, X4/T cell and R5X4/T cell and macrophage tropism), is used to trigger the fusion potential of the Env complex, and hence which cells the virus can infect. Binding to CCR5 involves a region adjacent in addition to V3.</text>
</comment>
<feature type="disulfide bond" evidence="32">
    <location>
        <begin position="54"/>
        <end position="74"/>
    </location>
</feature>
<evidence type="ECO:0000256" key="26">
    <source>
        <dbReference type="ARBA" id="ARBA00023139"/>
    </source>
</evidence>
<dbReference type="InterPro" id="IPR036377">
    <property type="entry name" value="Gp120_core_sf"/>
</dbReference>
<evidence type="ECO:0000259" key="35">
    <source>
        <dbReference type="Pfam" id="PF00516"/>
    </source>
</evidence>
<keyword evidence="31 32" id="KW-1160">Virus entry into host cell</keyword>
<evidence type="ECO:0000256" key="18">
    <source>
        <dbReference type="ARBA" id="ARBA00022844"/>
    </source>
</evidence>
<comment type="subcellular location">
    <molecule>Surface protein gp120</molecule>
    <subcellularLocation>
        <location evidence="32">Virion membrane</location>
        <topology evidence="32">Peripheral membrane protein</topology>
    </subcellularLocation>
    <subcellularLocation>
        <location evidence="32">Host cell membrane</location>
        <topology evidence="32">Peripheral membrane protein</topology>
    </subcellularLocation>
    <subcellularLocation>
        <location evidence="32">Host endosome membrane</location>
        <topology evidence="32">Single-pass type I membrane protein</topology>
    </subcellularLocation>
    <text evidence="32">The surface protein is not anchored to the viral envelope, but associates with the extravirion surface through its binding to TM. It is probably concentrated at the site of budding and incorporated into the virions possibly by contacts between the cytoplasmic tail of Env and the N-terminus of Gag.</text>
</comment>
<dbReference type="GO" id="GO:0044175">
    <property type="term" value="C:host cell endosome membrane"/>
    <property type="evidence" value="ECO:0007669"/>
    <property type="project" value="UniProtKB-SubCell"/>
</dbReference>
<protein>
    <recommendedName>
        <fullName evidence="32">Envelope glycoprotein gp160</fullName>
    </recommendedName>
    <alternativeName>
        <fullName evidence="32">Env polyprotein</fullName>
    </alternativeName>
    <component>
        <recommendedName>
            <fullName evidence="32">Surface protein gp120</fullName>
            <shortName evidence="32">SU</shortName>
        </recommendedName>
        <alternativeName>
            <fullName evidence="32">Glycoprotein 120</fullName>
            <shortName evidence="32">gp120</shortName>
        </alternativeName>
    </component>
    <component>
        <recommendedName>
            <fullName evidence="32">Transmembrane protein gp41</fullName>
            <shortName evidence="32">TM</shortName>
        </recommendedName>
        <alternativeName>
            <fullName evidence="32">Glycoprotein 41</fullName>
            <shortName evidence="32">gp41</shortName>
        </alternativeName>
    </component>
</protein>
<dbReference type="GO" id="GO:0019064">
    <property type="term" value="P:fusion of virus membrane with host plasma membrane"/>
    <property type="evidence" value="ECO:0007669"/>
    <property type="project" value="UniProtKB-UniRule"/>
</dbReference>
<comment type="function">
    <text evidence="32">Surface protein gp120: Attaches the virus to the host lymphoid cell by binding to the primary receptor CD4. This interaction induces a structural rearrangement creating a high affinity binding site for a chemokine coreceptor like CXCR4 and/or CCR5. Acts as a ligand for CD209/DC-SIGN and CLEC4M/DC-SIGNR, which are respectively found on dendritic cells (DCs), and on endothelial cells of liver sinusoids and lymph node sinuses. These interactions allow capture of viral particles at mucosal surfaces by these cells and subsequent transmission to permissive cells. HIV subverts the migration properties of dendritic cells to gain access to CD4+ T-cells in lymph nodes. Virus transmission to permissive T-cells occurs either in trans (without DCs infection, through viral capture and transmission), or in cis (following DCs productive infection, through the usual CD4-gp120 interaction), thereby inducing a robust infection. In trans infection, bound virions remain infectious over days and it is proposed that they are not degraded, but protected in non-lysosomal acidic organelles within the DCs close to the cell membrane thus contributing to the viral infectious potential during DCs' migration from the periphery to the lymphoid tissues. On arrival at lymphoid tissues, intact virions recycle back to DCs' cell surface allowing virus transmission to CD4+ T-cells.</text>
</comment>
<evidence type="ECO:0000256" key="29">
    <source>
        <dbReference type="ARBA" id="ARBA00023280"/>
    </source>
</evidence>
<comment type="function">
    <text evidence="32">Transmembrane protein gp41: Acts as a class I viral fusion protein. Under the current model, the protein has at least 3 conformational states: pre-fusion native state, pre-hairpin intermediate state, and post-fusion hairpin state. During fusion of viral and target intracellular membranes, the coiled coil regions (heptad repeats) assume a trimer-of-hairpins structure, positioning the fusion peptide in close proximity to the C-terminal region of the ectodomain. The formation of this structure appears to drive apposition and subsequent fusion of viral and target cell membranes. Complete fusion occurs in host cell endosomes and is dynamin-dependent, however some lipid transfer might occur at the plasma membrane. The virus undergoes clathrin-dependent internalization long before endosomal fusion, thus minimizing the surface exposure of conserved viral epitopes during fusion and reducing the efficacy of inhibitors targeting these epitopes. Membranes fusion leads to delivery of the nucleocapsid into the cytoplasm.</text>
</comment>
<comment type="PTM">
    <text evidence="32">Specific enzymatic cleavages in vivo yield mature proteins. Envelope glycoproteins are synthesized as a inactive precursor that is heavily N-glycosylated and processed likely by host cell furin in the Golgi to yield the mature SU and TM proteins. The cleavage site between SU and TM requires the minimal sequence [KR]-X-[KR]-R. About 2 of the 9 disulfide bonds of gp41 are reduced by P4HB/PDI, following binding to CD4 receptor.</text>
</comment>
<dbReference type="Gene3D" id="1.20.5.490">
    <property type="entry name" value="Single helix bin"/>
    <property type="match status" value="1"/>
</dbReference>
<dbReference type="GO" id="GO:0052031">
    <property type="term" value="P:symbiont-mediated perturbation of host defense response"/>
    <property type="evidence" value="ECO:0007669"/>
    <property type="project" value="UniProtKB-UniRule"/>
</dbReference>
<evidence type="ECO:0000256" key="4">
    <source>
        <dbReference type="ARBA" id="ARBA00004563"/>
    </source>
</evidence>
<feature type="transmembrane region" description="Helical" evidence="33">
    <location>
        <begin position="672"/>
        <end position="699"/>
    </location>
</feature>
<feature type="site" description="Cleavage; by host furin" evidence="32">
    <location>
        <begin position="505"/>
        <end position="506"/>
    </location>
</feature>
<dbReference type="FunFam" id="1.20.5.490:FF:000001">
    <property type="entry name" value="Envelope glycoprotein gp160"/>
    <property type="match status" value="1"/>
</dbReference>
<comment type="domain">
    <text evidence="32">The YXXL motif is involved in determining the exact site of viral release at the surface of infected mononuclear cells and promotes endocytosis. YXXL and di-leucine endocytosis motifs interact directly or indirectly with the clathrin adapter complexes, opperate independently, and their activities are not additive.</text>
</comment>
<dbReference type="FunFam" id="2.170.40.20:FF:000003">
    <property type="entry name" value="Envelope glycoprotein gp160"/>
    <property type="match status" value="1"/>
</dbReference>
<feature type="chain" id="PRO_5023427865" description="Transmembrane protein gp41" evidence="32">
    <location>
        <begin position="506"/>
        <end position="857"/>
    </location>
</feature>
<keyword evidence="21 32" id="KW-1164">Virus endocytosis by host</keyword>
<comment type="PTM">
    <text evidence="32">Palmitoylation of the transmembrane protein and of Env polyprotein (prior to its proteolytic cleavage) is essential for their association with host cell membrane lipid rafts. Palmitoylation is therefore required for envelope trafficking to classical lipid rafts, but not for viral replication.</text>
</comment>
<name>C7G295_HV1</name>
<dbReference type="HAMAP" id="MF_04083">
    <property type="entry name" value="HIV_ENV"/>
    <property type="match status" value="1"/>
</dbReference>
<evidence type="ECO:0000256" key="8">
    <source>
        <dbReference type="ARBA" id="ARBA00022510"/>
    </source>
</evidence>
<feature type="short sequence motif" description="Di-leucine internalization motif" evidence="32">
    <location>
        <begin position="856"/>
        <end position="857"/>
    </location>
</feature>
<feature type="lipid moiety-binding region" description="S-palmitoyl cysteine; by host" evidence="32">
    <location>
        <position position="838"/>
    </location>
</feature>
<dbReference type="GO" id="GO:0019031">
    <property type="term" value="C:viral envelope"/>
    <property type="evidence" value="ECO:0007669"/>
    <property type="project" value="UniProtKB-KW"/>
</dbReference>
<comment type="function">
    <text evidence="32">Envelope glycoprotein gp160: Oligomerizes in the host endoplasmic reticulum into predominantly trimers. In a second time, gp160 transits in the host Golgi, where glycosylation is completed. The precursor is then proteolytically cleaved in the trans-Golgi and thereby activated by cellular furin or furin-like proteases to produce gp120 and gp41.</text>
</comment>
<keyword evidence="14 32" id="KW-0812">Transmembrane</keyword>
<sequence length="857" mass="97355">MRVREILRNWQQWWIWGILGFWMVMNYNVVGDNLWVTVYYGVPVWKEAKTTLFCASDAKAYEKEVHNVWATHACVPTDPNPQEIVLGNVTENFNMWKNDMVDQMHEDIISLWDQSLKPCVKLTPLCVTLECGNVNVTHENSTKGEMKNCSFNATTELKDKKQRVYALFYKLDIVPLNENNNSSEDSSEYRLINCNTSAITQACPKVTFDPIPIHYCAPAGYAILKCNNKTFNGTGPCHNVSTVQCTHGIKPVVSTQLLLNGSLAEEEIIIRSENLTNNAKTIIVHLNESVEIVCTRPNNNTRKSIRIGPGQAFYATGDIIGNIRQAHCNISKENWNKTLQKVGKKLAEHFPNKTIKFDQHSGGDLEITTHSFNCRGEFFYCNTSNLFNSTYKPNDTNSTYNPNDTITLPCRIKQIINMWQRVGQAMYAPPIAGNITCKSNITGLLLTRDGGLNDTTNTETFRPGGGDMRDNWRSELYKYKVVEIKPLGIAPTAAKRRVVETREKRAVGIGAVFLGFLGAAGSTMGAASITLTAQVRQVLSGIVQQQSNLLRAIEAQQHLLQLTVWGIKQLQTRVLAIERYLKDQQLLGIWGCSGKLICTTAVSWNSSWSNKSQTDIWDNMTWMQWDREISNYTDTIYRLLEESQIQQERNEKDLLALDSWKNLWNWFDITNWLWYIKIFIMIVGGLIGLRIIFAVLSIVNRVRQGYSPLSFQTLTPNPRGPDRLGRIEEEGGEQDRDKSIRLVNGFLALFWDDLRSLCLFSYHRLRDFILIAARAAELLGRSSLRGLQRGWEALKYLGSLVQYWGLELKKSAISLVDAIAITVAEGTDRIIEFIQRICRAIRNIPRRIRQGLEAALL</sequence>
<keyword evidence="20 32" id="KW-0261">Viral envelope protein</keyword>
<feature type="compositionally biased region" description="Basic and acidic residues" evidence="34">
    <location>
        <begin position="720"/>
        <end position="732"/>
    </location>
</feature>
<evidence type="ECO:0000256" key="12">
    <source>
        <dbReference type="ARBA" id="ARBA00022595"/>
    </source>
</evidence>
<dbReference type="EMBL" id="AB485645">
    <property type="protein sequence ID" value="BAH97476.1"/>
    <property type="molecule type" value="Genomic_DNA"/>
</dbReference>
<feature type="disulfide bond" evidence="32">
    <location>
        <begin position="592"/>
        <end position="598"/>
    </location>
</feature>
<dbReference type="GO" id="GO:0019082">
    <property type="term" value="P:viral protein processing"/>
    <property type="evidence" value="ECO:0007669"/>
    <property type="project" value="UniProtKB-UniRule"/>
</dbReference>
<keyword evidence="8 32" id="KW-1170">Fusion of virus membrane with host endosomal membrane</keyword>
<comment type="miscellaneous">
    <text evidence="32">Inhibitors targeting HIV-1 viral envelope proteins are used as antiretroviral drugs. Attachment of virions to the cell surface via non-specific interactions and CD4 binding can be blocked by inhibitors that include cyanovirin-N, cyclotriazadisulfonamide analogs, PRO 2000, TNX 355 and PRO 542. In addition, BMS 806 can block CD4-induced conformational changes. Env interactions with the coreceptor molecules can be targeted by CCR5 antagonists including SCH-D, maraviroc (UK 427857) and aplaviroc (GW 873140), and the CXCR4 antagonist AMD 070. Fusion of viral and cellular membranes can be inhibited by peptides such as enfuvirtide and tifuvirtide (T 1249). Resistance to inhibitors associated with mutations in Env are observed. Most of the time, single mutations confer only a modest reduction in drug susceptibility. Combination of several mutations is usually required to develop a high-level drug resistance.</text>
</comment>
<dbReference type="GO" id="GO:0055036">
    <property type="term" value="C:virion membrane"/>
    <property type="evidence" value="ECO:0007669"/>
    <property type="project" value="UniProtKB-SubCell"/>
</dbReference>
<comment type="caution">
    <text evidence="32 33">Lacks conserved residue(s) required for the propagation of feature annotation.</text>
</comment>
<evidence type="ECO:0000256" key="19">
    <source>
        <dbReference type="ARBA" id="ARBA00022870"/>
    </source>
</evidence>
<evidence type="ECO:0000256" key="16">
    <source>
        <dbReference type="ARBA" id="ARBA00022729"/>
    </source>
</evidence>
<evidence type="ECO:0000256" key="6">
    <source>
        <dbReference type="ARBA" id="ARBA00004650"/>
    </source>
</evidence>
<evidence type="ECO:0000256" key="21">
    <source>
        <dbReference type="ARBA" id="ARBA00022890"/>
    </source>
</evidence>
<evidence type="ECO:0000256" key="27">
    <source>
        <dbReference type="ARBA" id="ARBA00023157"/>
    </source>
</evidence>